<dbReference type="Pfam" id="PF00512">
    <property type="entry name" value="HisKA"/>
    <property type="match status" value="1"/>
</dbReference>
<feature type="transmembrane region" description="Helical" evidence="7">
    <location>
        <begin position="794"/>
        <end position="815"/>
    </location>
</feature>
<dbReference type="SUPFAM" id="SSF47384">
    <property type="entry name" value="Homodimeric domain of signal transducing histidine kinase"/>
    <property type="match status" value="1"/>
</dbReference>
<comment type="catalytic activity">
    <reaction evidence="1">
        <text>ATP + protein L-histidine = ADP + protein N-phospho-L-histidine.</text>
        <dbReference type="EC" id="2.7.13.3"/>
    </reaction>
</comment>
<keyword evidence="3 6" id="KW-0597">Phosphoprotein</keyword>
<dbReference type="Pfam" id="PF12833">
    <property type="entry name" value="HTH_18"/>
    <property type="match status" value="1"/>
</dbReference>
<dbReference type="InterPro" id="IPR011123">
    <property type="entry name" value="Y_Y_Y"/>
</dbReference>
<dbReference type="InterPro" id="IPR003661">
    <property type="entry name" value="HisK_dim/P_dom"/>
</dbReference>
<evidence type="ECO:0000259" key="8">
    <source>
        <dbReference type="PROSITE" id="PS01124"/>
    </source>
</evidence>
<keyword evidence="7" id="KW-0472">Membrane</keyword>
<dbReference type="InterPro" id="IPR011110">
    <property type="entry name" value="Reg_prop"/>
</dbReference>
<dbReference type="SUPFAM" id="SSF63829">
    <property type="entry name" value="Calcium-dependent phosphotriesterase"/>
    <property type="match status" value="2"/>
</dbReference>
<accession>A0ABR7UZ00</accession>
<dbReference type="PROSITE" id="PS01124">
    <property type="entry name" value="HTH_ARAC_FAMILY_2"/>
    <property type="match status" value="1"/>
</dbReference>
<organism evidence="11 12">
    <name type="scientific">Maribacter aquimaris</name>
    <dbReference type="NCBI Taxonomy" id="2737171"/>
    <lineage>
        <taxon>Bacteria</taxon>
        <taxon>Pseudomonadati</taxon>
        <taxon>Bacteroidota</taxon>
        <taxon>Flavobacteriia</taxon>
        <taxon>Flavobacteriales</taxon>
        <taxon>Flavobacteriaceae</taxon>
        <taxon>Maribacter</taxon>
    </lineage>
</organism>
<dbReference type="Gene3D" id="1.10.287.130">
    <property type="match status" value="1"/>
</dbReference>
<evidence type="ECO:0000259" key="10">
    <source>
        <dbReference type="PROSITE" id="PS50110"/>
    </source>
</evidence>
<dbReference type="InterPro" id="IPR005467">
    <property type="entry name" value="His_kinase_dom"/>
</dbReference>
<feature type="domain" description="HTH araC/xylS-type" evidence="8">
    <location>
        <begin position="1255"/>
        <end position="1354"/>
    </location>
</feature>
<evidence type="ECO:0000256" key="3">
    <source>
        <dbReference type="ARBA" id="ARBA00022553"/>
    </source>
</evidence>
<keyword evidence="7" id="KW-1133">Transmembrane helix</keyword>
<dbReference type="Gene3D" id="2.60.40.10">
    <property type="entry name" value="Immunoglobulins"/>
    <property type="match status" value="1"/>
</dbReference>
<evidence type="ECO:0000313" key="12">
    <source>
        <dbReference type="Proteomes" id="UP001166021"/>
    </source>
</evidence>
<dbReference type="Gene3D" id="3.30.565.10">
    <property type="entry name" value="Histidine kinase-like ATPase, C-terminal domain"/>
    <property type="match status" value="1"/>
</dbReference>
<dbReference type="InterPro" id="IPR001789">
    <property type="entry name" value="Sig_transdc_resp-reg_receiver"/>
</dbReference>
<evidence type="ECO:0000259" key="9">
    <source>
        <dbReference type="PROSITE" id="PS50109"/>
    </source>
</evidence>
<dbReference type="EC" id="2.7.13.3" evidence="2"/>
<evidence type="ECO:0000256" key="7">
    <source>
        <dbReference type="SAM" id="Phobius"/>
    </source>
</evidence>
<dbReference type="SMART" id="SM00342">
    <property type="entry name" value="HTH_ARAC"/>
    <property type="match status" value="1"/>
</dbReference>
<dbReference type="SUPFAM" id="SSF52172">
    <property type="entry name" value="CheY-like"/>
    <property type="match status" value="1"/>
</dbReference>
<dbReference type="CDD" id="cd00156">
    <property type="entry name" value="REC"/>
    <property type="match status" value="1"/>
</dbReference>
<dbReference type="InterPro" id="IPR036890">
    <property type="entry name" value="HATPase_C_sf"/>
</dbReference>
<dbReference type="InterPro" id="IPR015943">
    <property type="entry name" value="WD40/YVTN_repeat-like_dom_sf"/>
</dbReference>
<feature type="modified residue" description="4-aspartylphosphate" evidence="6">
    <location>
        <position position="1156"/>
    </location>
</feature>
<dbReference type="Proteomes" id="UP001166021">
    <property type="component" value="Unassembled WGS sequence"/>
</dbReference>
<comment type="caution">
    <text evidence="11">The sequence shown here is derived from an EMBL/GenBank/DDBJ whole genome shotgun (WGS) entry which is preliminary data.</text>
</comment>
<dbReference type="Pfam" id="PF07494">
    <property type="entry name" value="Reg_prop"/>
    <property type="match status" value="3"/>
</dbReference>
<sequence>MGGLFAQNDKLKYSQKLTISNGLAHNGVTSMLEDSRGYLWFGTYDGINKYNGIEIKTFKNTIDREILTSNRVRALAEDSKGNIWIGTEEGINVYNYSQERFLKIYSNELEGKGNSGPIVRSILINKESGLIICATEGDGILVFNEDYSFVHQYEPSSEFPDDTVLFYKGIMLDRDNYIFTTSRGLLLFNSSSNHFKRILQNDLDYCNSVIEKDDNTLIVTLLYGIAQIEIESDQNNYTFKLKQKSLENYQFNNALLDPLGNLWLSELNKGIIHIDTINAQKNHQPLKEKVFNDDHGILRGSCFLYTTDNSCWFASFNEGIYQFDINDNPFKNYNTAMDYDFGLNSNSVTHIAPLDRNRAYLSAALGGVALFNTQTQKFEPLSLKLPKGLEMKISAVYVDSRQNTWIRIDGEPGLRRIKKGKGSLEKVTFVGIPLANDLIIRSFTEDKYGNLWIGTNNGAYKISLNGSNEIDTIESLNDSPYFKDNKLSLARFVYADPLYDFVWIGADSNGLFRIDNQKDTPVGKLTVKQFVKDINDGHSISSNFVTAIIRLPNEEFWIGTEGGGICKVLKSESEPEFIAYTEKDGLTNNVVKSILYDDEYNLWVATNIGLNKFDTKDNKFRKFNDSDGLPFEDFWFAAKRLDNGVMVLSGLDGFCYFNPKEIRNKEKLPGLQFENLKIFNKTIASGDTINGRVILSKNLSESEKIILKHNENVFSLELTSLHFSNPENHSLKYKLSPINEEWIEVPSSQNTVSFSGLQPDDYELSVMASNSLNEWTPPKNLEIVIKPSIWNTHLAYAIYLILGLLLAYTVVLVILKIQALNYKVEIEHLEIDNVKKVNEAKLRSFSNISHEIKTPLTLISGPLEVLAERFKGNTDVSEKLGLMQRQSKKILQLIEQVQDFRRADSNLLKMEYSRFNFDVFVKDLIEDFKFLAKTENKDLKVVGEGNPIIVSADKDKLEKIFNNLLNNAFKYTKTNDFIKITYRSDGKDLIVSVSDTGRGIDSKDLSHIFERFYQSYKKEDVHMSGSGIGLAFSKRLVEMHYGFIDAESELGKGTIINVRLPVVKKHLESDSIEEIVLPKEKEVVIDNQLIEYATPTDIVVSGDFSESLIFYAEDNQEMRNYVSGILSQFFKIKTFVNGKECLEAMEDEWPDIVISDVQMPELNGLDLCIRIKSDLKTSHIPVILLTALTNIKDHVQGIRDGADAYIKKPFNVQRLVANTEALLATRKKLRERYQVGIPLTKENNKNNRNDNAFLDKLYSLMEENLDNQDFDLNGLAKELYLNRTHFYQKVKVLTNQTPFELLKMYRLKKAAEFLIQKNLTVNEVFVMTGFKSRTHFTKIFKEKYNISPSKYADAIKEKYADE</sequence>
<dbReference type="CDD" id="cd00075">
    <property type="entry name" value="HATPase"/>
    <property type="match status" value="1"/>
</dbReference>
<keyword evidence="12" id="KW-1185">Reference proteome</keyword>
<keyword evidence="4" id="KW-0805">Transcription regulation</keyword>
<gene>
    <name evidence="11" type="ORF">HPE56_06935</name>
</gene>
<dbReference type="PRINTS" id="PR00344">
    <property type="entry name" value="BCTRLSENSOR"/>
</dbReference>
<dbReference type="InterPro" id="IPR018060">
    <property type="entry name" value="HTH_AraC"/>
</dbReference>
<dbReference type="PANTHER" id="PTHR43547:SF2">
    <property type="entry name" value="HYBRID SIGNAL TRANSDUCTION HISTIDINE KINASE C"/>
    <property type="match status" value="1"/>
</dbReference>
<dbReference type="InterPro" id="IPR036097">
    <property type="entry name" value="HisK_dim/P_sf"/>
</dbReference>
<reference evidence="11" key="1">
    <citation type="submission" date="2020-05" db="EMBL/GenBank/DDBJ databases">
        <title>The draft genome sequence of Maribacter sp. ANRC-HE7.</title>
        <authorList>
            <person name="Mu L."/>
        </authorList>
    </citation>
    <scope>NUCLEOTIDE SEQUENCE</scope>
    <source>
        <strain evidence="11">ANRC-HE7</strain>
    </source>
</reference>
<dbReference type="Pfam" id="PF00072">
    <property type="entry name" value="Response_reg"/>
    <property type="match status" value="1"/>
</dbReference>
<dbReference type="SMART" id="SM00388">
    <property type="entry name" value="HisKA"/>
    <property type="match status" value="1"/>
</dbReference>
<dbReference type="SUPFAM" id="SSF46689">
    <property type="entry name" value="Homeodomain-like"/>
    <property type="match status" value="1"/>
</dbReference>
<evidence type="ECO:0000313" key="11">
    <source>
        <dbReference type="EMBL" id="MBD0777521.1"/>
    </source>
</evidence>
<evidence type="ECO:0000256" key="6">
    <source>
        <dbReference type="PROSITE-ProRule" id="PRU00169"/>
    </source>
</evidence>
<dbReference type="SUPFAM" id="SSF55874">
    <property type="entry name" value="ATPase domain of HSP90 chaperone/DNA topoisomerase II/histidine kinase"/>
    <property type="match status" value="1"/>
</dbReference>
<dbReference type="SMART" id="SM00387">
    <property type="entry name" value="HATPase_c"/>
    <property type="match status" value="1"/>
</dbReference>
<proteinExistence type="predicted"/>
<keyword evidence="7" id="KW-0812">Transmembrane</keyword>
<feature type="domain" description="Histidine kinase" evidence="9">
    <location>
        <begin position="847"/>
        <end position="1064"/>
    </location>
</feature>
<evidence type="ECO:0000256" key="5">
    <source>
        <dbReference type="ARBA" id="ARBA00023163"/>
    </source>
</evidence>
<feature type="domain" description="Response regulatory" evidence="10">
    <location>
        <begin position="1108"/>
        <end position="1223"/>
    </location>
</feature>
<dbReference type="InterPro" id="IPR004358">
    <property type="entry name" value="Sig_transdc_His_kin-like_C"/>
</dbReference>
<evidence type="ECO:0000256" key="1">
    <source>
        <dbReference type="ARBA" id="ARBA00000085"/>
    </source>
</evidence>
<dbReference type="Gene3D" id="1.10.10.60">
    <property type="entry name" value="Homeodomain-like"/>
    <property type="match status" value="1"/>
</dbReference>
<dbReference type="PANTHER" id="PTHR43547">
    <property type="entry name" value="TWO-COMPONENT HISTIDINE KINASE"/>
    <property type="match status" value="1"/>
</dbReference>
<dbReference type="Pfam" id="PF07495">
    <property type="entry name" value="Y_Y_Y"/>
    <property type="match status" value="1"/>
</dbReference>
<dbReference type="Pfam" id="PF02518">
    <property type="entry name" value="HATPase_c"/>
    <property type="match status" value="1"/>
</dbReference>
<dbReference type="InterPro" id="IPR009057">
    <property type="entry name" value="Homeodomain-like_sf"/>
</dbReference>
<dbReference type="SMART" id="SM00448">
    <property type="entry name" value="REC"/>
    <property type="match status" value="1"/>
</dbReference>
<name>A0ABR7UZ00_9FLAO</name>
<dbReference type="InterPro" id="IPR013783">
    <property type="entry name" value="Ig-like_fold"/>
</dbReference>
<dbReference type="EMBL" id="JABTCF010000003">
    <property type="protein sequence ID" value="MBD0777521.1"/>
    <property type="molecule type" value="Genomic_DNA"/>
</dbReference>
<dbReference type="InterPro" id="IPR003594">
    <property type="entry name" value="HATPase_dom"/>
</dbReference>
<protein>
    <recommendedName>
        <fullName evidence="2">histidine kinase</fullName>
        <ecNumber evidence="2">2.7.13.3</ecNumber>
    </recommendedName>
</protein>
<dbReference type="Gene3D" id="3.40.50.2300">
    <property type="match status" value="1"/>
</dbReference>
<dbReference type="Gene3D" id="2.130.10.10">
    <property type="entry name" value="YVTN repeat-like/Quinoprotein amine dehydrogenase"/>
    <property type="match status" value="2"/>
</dbReference>
<dbReference type="InterPro" id="IPR011006">
    <property type="entry name" value="CheY-like_superfamily"/>
</dbReference>
<dbReference type="PROSITE" id="PS50110">
    <property type="entry name" value="RESPONSE_REGULATORY"/>
    <property type="match status" value="1"/>
</dbReference>
<evidence type="ECO:0000256" key="2">
    <source>
        <dbReference type="ARBA" id="ARBA00012438"/>
    </source>
</evidence>
<keyword evidence="5" id="KW-0804">Transcription</keyword>
<evidence type="ECO:0000256" key="4">
    <source>
        <dbReference type="ARBA" id="ARBA00023015"/>
    </source>
</evidence>
<dbReference type="CDD" id="cd00082">
    <property type="entry name" value="HisKA"/>
    <property type="match status" value="1"/>
</dbReference>
<dbReference type="RefSeq" id="WP_188243041.1">
    <property type="nucleotide sequence ID" value="NZ_JABTCF010000003.1"/>
</dbReference>
<dbReference type="PROSITE" id="PS50109">
    <property type="entry name" value="HIS_KIN"/>
    <property type="match status" value="1"/>
</dbReference>